<keyword evidence="6" id="KW-0732">Signal</keyword>
<dbReference type="Pfam" id="PF18911">
    <property type="entry name" value="PKD_4"/>
    <property type="match status" value="2"/>
</dbReference>
<dbReference type="PROSITE" id="PS00137">
    <property type="entry name" value="SUBTILASE_HIS"/>
    <property type="match status" value="1"/>
</dbReference>
<feature type="active site" description="Charge relay system" evidence="5">
    <location>
        <position position="369"/>
    </location>
</feature>
<dbReference type="InterPro" id="IPR035986">
    <property type="entry name" value="PKD_dom_sf"/>
</dbReference>
<dbReference type="InterPro" id="IPR051048">
    <property type="entry name" value="Peptidase_S8/S53_subtilisin"/>
</dbReference>
<dbReference type="InterPro" id="IPR015500">
    <property type="entry name" value="Peptidase_S8_subtilisin-rel"/>
</dbReference>
<dbReference type="InterPro" id="IPR000601">
    <property type="entry name" value="PKD_dom"/>
</dbReference>
<dbReference type="InterPro" id="IPR022409">
    <property type="entry name" value="PKD/Chitinase_dom"/>
</dbReference>
<dbReference type="PROSITE" id="PS51892">
    <property type="entry name" value="SUBTILASE"/>
    <property type="match status" value="1"/>
</dbReference>
<protein>
    <submittedName>
        <fullName evidence="8">S8 family serine peptidase</fullName>
    </submittedName>
</protein>
<dbReference type="Gene3D" id="2.60.40.10">
    <property type="entry name" value="Immunoglobulins"/>
    <property type="match status" value="2"/>
</dbReference>
<dbReference type="InterPro" id="IPR013783">
    <property type="entry name" value="Ig-like_fold"/>
</dbReference>
<dbReference type="Pfam" id="PF18962">
    <property type="entry name" value="Por_Secre_tail"/>
    <property type="match status" value="1"/>
</dbReference>
<dbReference type="NCBIfam" id="TIGR04183">
    <property type="entry name" value="Por_Secre_tail"/>
    <property type="match status" value="1"/>
</dbReference>
<evidence type="ECO:0000256" key="2">
    <source>
        <dbReference type="ARBA" id="ARBA00022670"/>
    </source>
</evidence>
<dbReference type="SUPFAM" id="SSF49299">
    <property type="entry name" value="PKD domain"/>
    <property type="match status" value="2"/>
</dbReference>
<proteinExistence type="inferred from homology"/>
<evidence type="ECO:0000259" key="7">
    <source>
        <dbReference type="PROSITE" id="PS50093"/>
    </source>
</evidence>
<dbReference type="PROSITE" id="PS00136">
    <property type="entry name" value="SUBTILASE_ASP"/>
    <property type="match status" value="1"/>
</dbReference>
<feature type="domain" description="PKD" evidence="7">
    <location>
        <begin position="939"/>
        <end position="981"/>
    </location>
</feature>
<keyword evidence="4 5" id="KW-0720">Serine protease</keyword>
<dbReference type="InterPro" id="IPR036852">
    <property type="entry name" value="Peptidase_S8/S53_dom_sf"/>
</dbReference>
<dbReference type="Proteomes" id="UP000611723">
    <property type="component" value="Unassembled WGS sequence"/>
</dbReference>
<comment type="caution">
    <text evidence="8">The sequence shown here is derived from an EMBL/GenBank/DDBJ whole genome shotgun (WGS) entry which is preliminary data.</text>
</comment>
<dbReference type="InterPro" id="IPR023827">
    <property type="entry name" value="Peptidase_S8_Asp-AS"/>
</dbReference>
<evidence type="ECO:0000256" key="5">
    <source>
        <dbReference type="PROSITE-ProRule" id="PRU01240"/>
    </source>
</evidence>
<gene>
    <name evidence="8" type="ORF">JKA74_03990</name>
</gene>
<dbReference type="GO" id="GO:0006508">
    <property type="term" value="P:proteolysis"/>
    <property type="evidence" value="ECO:0007669"/>
    <property type="project" value="UniProtKB-KW"/>
</dbReference>
<evidence type="ECO:0000313" key="9">
    <source>
        <dbReference type="Proteomes" id="UP000611723"/>
    </source>
</evidence>
<dbReference type="PANTHER" id="PTHR43399">
    <property type="entry name" value="SUBTILISIN-RELATED"/>
    <property type="match status" value="1"/>
</dbReference>
<keyword evidence="3 5" id="KW-0378">Hydrolase</keyword>
<feature type="chain" id="PRO_5037840789" evidence="6">
    <location>
        <begin position="20"/>
        <end position="1403"/>
    </location>
</feature>
<evidence type="ECO:0000256" key="6">
    <source>
        <dbReference type="SAM" id="SignalP"/>
    </source>
</evidence>
<keyword evidence="2 5" id="KW-0645">Protease</keyword>
<evidence type="ECO:0000256" key="4">
    <source>
        <dbReference type="ARBA" id="ARBA00022825"/>
    </source>
</evidence>
<dbReference type="InterPro" id="IPR026444">
    <property type="entry name" value="Secre_tail"/>
</dbReference>
<dbReference type="GO" id="GO:0004252">
    <property type="term" value="F:serine-type endopeptidase activity"/>
    <property type="evidence" value="ECO:0007669"/>
    <property type="project" value="UniProtKB-UniRule"/>
</dbReference>
<dbReference type="CDD" id="cd00146">
    <property type="entry name" value="PKD"/>
    <property type="match status" value="2"/>
</dbReference>
<evidence type="ECO:0000256" key="3">
    <source>
        <dbReference type="ARBA" id="ARBA00022801"/>
    </source>
</evidence>
<name>A0A934WWF5_9BACT</name>
<feature type="domain" description="PKD" evidence="7">
    <location>
        <begin position="1261"/>
        <end position="1309"/>
    </location>
</feature>
<evidence type="ECO:0000256" key="1">
    <source>
        <dbReference type="ARBA" id="ARBA00011073"/>
    </source>
</evidence>
<accession>A0A934WWF5</accession>
<dbReference type="SUPFAM" id="SSF52743">
    <property type="entry name" value="Subtilisin-like"/>
    <property type="match status" value="1"/>
</dbReference>
<dbReference type="SMART" id="SM00089">
    <property type="entry name" value="PKD"/>
    <property type="match status" value="2"/>
</dbReference>
<evidence type="ECO:0000313" key="8">
    <source>
        <dbReference type="EMBL" id="MBK6264187.1"/>
    </source>
</evidence>
<dbReference type="PANTHER" id="PTHR43399:SF4">
    <property type="entry name" value="CELL WALL-ASSOCIATED PROTEASE"/>
    <property type="match status" value="1"/>
</dbReference>
<dbReference type="PRINTS" id="PR00723">
    <property type="entry name" value="SUBTILISIN"/>
</dbReference>
<feature type="active site" description="Charge relay system" evidence="5">
    <location>
        <position position="214"/>
    </location>
</feature>
<dbReference type="InterPro" id="IPR022398">
    <property type="entry name" value="Peptidase_S8_His-AS"/>
</dbReference>
<dbReference type="Gene3D" id="3.40.50.200">
    <property type="entry name" value="Peptidase S8/S53 domain"/>
    <property type="match status" value="1"/>
</dbReference>
<sequence>MKNILLIFFLLLSIFQIQAQQEPYVPGLIVVKFKAQSQKGSSSFLLNEELLKGDKRIKKINKVISAKALQKRGEDESILSGIYKVDLLESVDEESYINYLKSFSNVQYAEPYPNVYPLYVPNDPESKIGMAQAYLEQIKAYLSWDITQGDATKIIGIIDTGVDLEHEDLKGNLYLNTADPIDGVDNDGDGYTDNYYGWDFADDNNNPQADGSPHGTGVAGIAAAATDNGTGMAGVGFDTKFMPIKIFKSETNFSRNSFEAIVYAADMGCDVVNLSWGNTGRYSQYAQDIINYAVLENDVVVIAAAGNTNAELNYFPASYDNVTSVGFVNQNDEKDPNATYSDFIDIVAPGVSIYTTQNNDTYARDGGSSYAAPMVAGAAALVRAVHPEWNALQVMEQLRVNSDDIYEVGNNSDYQYKFGKGRLNIFKSLADFDDPAIRISDVQFTNGLEQAAYFGDTLDITLQFTNYLAATENVEITLTSESEFVTILNSHFTISSLGNFEEISNSTTPFKVILSEDLPENEAINFRVLMEGEFYSDYQSFQIQSSPKIRIFDFNGWHFGFTATGNLGRSYETPFDNYVLQYNGVELLEHFGVAIVNAADSISQNTAIQPNFFNYLEDFESVERLKRYNDNTADLDIRSVFKEQDTLSSQTGLYVRQRLLGWDSDGEEPILLLKYDIMNRGDQHLDSLYFQLLADWAVEGQSSNRIRYDSATQMSYAYDEAENNFVGLAILDNHDSTFYALDFASDNGHTSDLMNDSLTNELLWSYTHNAFGKISAGDLSTGNNIAGLQGIRLADFPSGASAELSIALLAGNNLQDLKNLVEQAKVRNHSIKLNPPLGKQVFLCLNDAPQVTAPDKSIYKIYDSVFSDTPIFEGQLFEPGVLQNDTTFYYEEVDSLGFSSYRKSMPFTIVKPKANFELIDQPFLLTPNKTNSYYFQDLSENAVAWNWSFGNGYESTKKNPKISFNEEGSFEVQLIVENYIGCKDTITHTFETAWRAITPQISSVEICKNDQLSIEDASLSEIVIYSDSLATDQIFKGASFLTEPLKQDTIFYVRNEVGDYPSEILKVNVTIVPIKASMQLRTDINSSIDSMVVVAKSISSYAEQIIWLIGEEEIGNENEVYFNPMRLDENQLKLVAVSQSGCSDTTVFNPSPSPEPEFPNYSLCKNSDLLIEAANSSSVYFFADSTLDEYLGKGKSITIVDVTVNSMVYAVNVEAIYPSEIIEVPMYVSELSAEFSMSKDTLNLAFDSEITLIAQSDAANSWGWEFGNGLKSTHQEVIAQYDSPGIYTIQLTTEDSLGCSESTSKTLVVFDDPLLGNRNELRKFFSIFPNPANQFIHLKGEGDFSYESLKIMDMQGQELFSKKNNKPTQQAEVISTSALQNGSYYLVVKKGKNEAAFIFIINR</sequence>
<feature type="active site" description="Charge relay system" evidence="5">
    <location>
        <position position="159"/>
    </location>
</feature>
<reference evidence="8" key="1">
    <citation type="submission" date="2021-01" db="EMBL/GenBank/DDBJ databases">
        <title>Marivirga aurantiaca sp. nov., isolated from intertidal surface sediments.</title>
        <authorList>
            <person name="Zhang M."/>
        </authorList>
    </citation>
    <scope>NUCLEOTIDE SEQUENCE</scope>
    <source>
        <strain evidence="8">S37H4</strain>
    </source>
</reference>
<comment type="similarity">
    <text evidence="1 5">Belongs to the peptidase S8 family.</text>
</comment>
<keyword evidence="9" id="KW-1185">Reference proteome</keyword>
<dbReference type="EMBL" id="JAEQBW010000001">
    <property type="protein sequence ID" value="MBK6264187.1"/>
    <property type="molecule type" value="Genomic_DNA"/>
</dbReference>
<feature type="signal peptide" evidence="6">
    <location>
        <begin position="1"/>
        <end position="19"/>
    </location>
</feature>
<dbReference type="Pfam" id="PF00082">
    <property type="entry name" value="Peptidase_S8"/>
    <property type="match status" value="1"/>
</dbReference>
<dbReference type="InterPro" id="IPR000209">
    <property type="entry name" value="Peptidase_S8/S53_dom"/>
</dbReference>
<dbReference type="RefSeq" id="WP_201429860.1">
    <property type="nucleotide sequence ID" value="NZ_JAEQBW010000001.1"/>
</dbReference>
<dbReference type="PROSITE" id="PS50093">
    <property type="entry name" value="PKD"/>
    <property type="match status" value="2"/>
</dbReference>
<organism evidence="8 9">
    <name type="scientific">Marivirga aurantiaca</name>
    <dbReference type="NCBI Taxonomy" id="2802615"/>
    <lineage>
        <taxon>Bacteria</taxon>
        <taxon>Pseudomonadati</taxon>
        <taxon>Bacteroidota</taxon>
        <taxon>Cytophagia</taxon>
        <taxon>Cytophagales</taxon>
        <taxon>Marivirgaceae</taxon>
        <taxon>Marivirga</taxon>
    </lineage>
</organism>